<dbReference type="Pfam" id="PF06445">
    <property type="entry name" value="GyrI-like"/>
    <property type="match status" value="1"/>
</dbReference>
<dbReference type="InterPro" id="IPR010499">
    <property type="entry name" value="AraC_E-bd"/>
</dbReference>
<protein>
    <submittedName>
        <fullName evidence="2">GyrI-like small molecule binding domain-containing protein</fullName>
    </submittedName>
</protein>
<keyword evidence="3" id="KW-1185">Reference proteome</keyword>
<dbReference type="SMART" id="SM00871">
    <property type="entry name" value="AraC_E_bind"/>
    <property type="match status" value="1"/>
</dbReference>
<organism evidence="2 3">
    <name type="scientific">Papillibacter cinnamivorans DSM 12816</name>
    <dbReference type="NCBI Taxonomy" id="1122930"/>
    <lineage>
        <taxon>Bacteria</taxon>
        <taxon>Bacillati</taxon>
        <taxon>Bacillota</taxon>
        <taxon>Clostridia</taxon>
        <taxon>Eubacteriales</taxon>
        <taxon>Oscillospiraceae</taxon>
        <taxon>Papillibacter</taxon>
    </lineage>
</organism>
<dbReference type="Proteomes" id="UP000192790">
    <property type="component" value="Unassembled WGS sequence"/>
</dbReference>
<dbReference type="OrthoDB" id="9782503at2"/>
<gene>
    <name evidence="2" type="ORF">SAMN02745168_1239</name>
</gene>
<evidence type="ECO:0000259" key="1">
    <source>
        <dbReference type="SMART" id="SM00871"/>
    </source>
</evidence>
<evidence type="ECO:0000313" key="3">
    <source>
        <dbReference type="Proteomes" id="UP000192790"/>
    </source>
</evidence>
<dbReference type="RefSeq" id="WP_159448024.1">
    <property type="nucleotide sequence ID" value="NZ_FWXW01000002.1"/>
</dbReference>
<dbReference type="EMBL" id="FWXW01000002">
    <property type="protein sequence ID" value="SMC49509.1"/>
    <property type="molecule type" value="Genomic_DNA"/>
</dbReference>
<sequence>MKTELIHLNSLLLGGVSFYGDPFSRKGCWDSENEIGKTWSRFMSHISANPERPYSRNEPYLYEIHIYGSETAAKGYFEVFVGEEVNTAKLPYSLSSKFFPESDYLKVTLYGQEITGDWWQTLDTDIIPECGVSRNASFIIQAYDERFMGMDHLDDSVLDAYIPVKV</sequence>
<name>A0A1W1ZM55_9FIRM</name>
<feature type="domain" description="AraC effector-binding" evidence="1">
    <location>
        <begin position="1"/>
        <end position="165"/>
    </location>
</feature>
<evidence type="ECO:0000313" key="2">
    <source>
        <dbReference type="EMBL" id="SMC49509.1"/>
    </source>
</evidence>
<accession>A0A1W1ZM55</accession>
<dbReference type="AlphaFoldDB" id="A0A1W1ZM55"/>
<proteinExistence type="predicted"/>
<reference evidence="2 3" key="1">
    <citation type="submission" date="2017-04" db="EMBL/GenBank/DDBJ databases">
        <authorList>
            <person name="Afonso C.L."/>
            <person name="Miller P.J."/>
            <person name="Scott M.A."/>
            <person name="Spackman E."/>
            <person name="Goraichik I."/>
            <person name="Dimitrov K.M."/>
            <person name="Suarez D.L."/>
            <person name="Swayne D.E."/>
        </authorList>
    </citation>
    <scope>NUCLEOTIDE SEQUENCE [LARGE SCALE GENOMIC DNA]</scope>
    <source>
        <strain evidence="2 3">DSM 12816</strain>
    </source>
</reference>
<dbReference type="SUPFAM" id="SSF55136">
    <property type="entry name" value="Probable bacterial effector-binding domain"/>
    <property type="match status" value="1"/>
</dbReference>
<dbReference type="STRING" id="1122930.SAMN02745168_1239"/>
<dbReference type="InterPro" id="IPR029442">
    <property type="entry name" value="GyrI-like"/>
</dbReference>
<dbReference type="Gene3D" id="3.20.80.10">
    <property type="entry name" value="Regulatory factor, effector binding domain"/>
    <property type="match status" value="1"/>
</dbReference>
<dbReference type="InterPro" id="IPR011256">
    <property type="entry name" value="Reg_factor_effector_dom_sf"/>
</dbReference>